<comment type="function">
    <text evidence="9">Involved in the import of serine and threonine into the cell, with the concomitant import of sodium (symport system).</text>
</comment>
<comment type="catalytic activity">
    <reaction evidence="9">
        <text>L-threonine(in) + Na(+)(in) = L-threonine(out) + Na(+)(out)</text>
        <dbReference type="Rhea" id="RHEA:69999"/>
        <dbReference type="ChEBI" id="CHEBI:29101"/>
        <dbReference type="ChEBI" id="CHEBI:57926"/>
    </reaction>
</comment>
<dbReference type="Pfam" id="PF00375">
    <property type="entry name" value="SDF"/>
    <property type="match status" value="1"/>
</dbReference>
<proteinExistence type="inferred from homology"/>
<evidence type="ECO:0000256" key="4">
    <source>
        <dbReference type="ARBA" id="ARBA00022692"/>
    </source>
</evidence>
<keyword evidence="3 9" id="KW-1003">Cell membrane</keyword>
<feature type="transmembrane region" description="Helical" evidence="9">
    <location>
        <begin position="46"/>
        <end position="69"/>
    </location>
</feature>
<dbReference type="SUPFAM" id="SSF118215">
    <property type="entry name" value="Proton glutamate symport protein"/>
    <property type="match status" value="1"/>
</dbReference>
<dbReference type="Proteomes" id="UP000250242">
    <property type="component" value="Unassembled WGS sequence"/>
</dbReference>
<dbReference type="InterPro" id="IPR036458">
    <property type="entry name" value="Na:dicarbo_symporter_sf"/>
</dbReference>
<dbReference type="GO" id="GO:0005295">
    <property type="term" value="F:neutral L-amino acid:sodium symporter activity"/>
    <property type="evidence" value="ECO:0007669"/>
    <property type="project" value="TreeGrafter"/>
</dbReference>
<keyword evidence="8 9" id="KW-0472">Membrane</keyword>
<reference evidence="10 11" key="1">
    <citation type="submission" date="2018-06" db="EMBL/GenBank/DDBJ databases">
        <authorList>
            <consortium name="Pathogen Informatics"/>
            <person name="Doyle S."/>
        </authorList>
    </citation>
    <scope>NUCLEOTIDE SEQUENCE [LARGE SCALE GENOMIC DNA]</scope>
    <source>
        <strain evidence="10 11">NCTC11009</strain>
    </source>
</reference>
<dbReference type="InterPro" id="IPR023025">
    <property type="entry name" value="Ser_Thr_transp_SstT"/>
</dbReference>
<dbReference type="RefSeq" id="WP_113062462.1">
    <property type="nucleotide sequence ID" value="NZ_UATH01000001.1"/>
</dbReference>
<dbReference type="NCBIfam" id="NF010151">
    <property type="entry name" value="PRK13628.1"/>
    <property type="match status" value="1"/>
</dbReference>
<dbReference type="HAMAP" id="MF_01582">
    <property type="entry name" value="Ser_Thr_transp_SstT"/>
    <property type="match status" value="1"/>
</dbReference>
<evidence type="ECO:0000313" key="11">
    <source>
        <dbReference type="Proteomes" id="UP000250242"/>
    </source>
</evidence>
<dbReference type="PANTHER" id="PTHR42865">
    <property type="entry name" value="PROTON/GLUTAMATE-ASPARTATE SYMPORTER"/>
    <property type="match status" value="1"/>
</dbReference>
<dbReference type="PRINTS" id="PR00173">
    <property type="entry name" value="EDTRNSPORT"/>
</dbReference>
<feature type="transmembrane region" description="Helical" evidence="9">
    <location>
        <begin position="81"/>
        <end position="103"/>
    </location>
</feature>
<dbReference type="GO" id="GO:0015826">
    <property type="term" value="P:threonine transport"/>
    <property type="evidence" value="ECO:0007669"/>
    <property type="project" value="InterPro"/>
</dbReference>
<accession>A0A2X1UL33</accession>
<dbReference type="FunFam" id="1.10.3860.10:FF:000003">
    <property type="entry name" value="Serine/threonine transporter sstT"/>
    <property type="match status" value="1"/>
</dbReference>
<protein>
    <recommendedName>
        <fullName evidence="9">Serine/threonine transporter SstT</fullName>
    </recommendedName>
    <alternativeName>
        <fullName evidence="9">Na(+)/serine-threonine symporter</fullName>
    </alternativeName>
</protein>
<evidence type="ECO:0000256" key="9">
    <source>
        <dbReference type="HAMAP-Rule" id="MF_01582"/>
    </source>
</evidence>
<name>A0A2X1UL33_9BURK</name>
<feature type="transmembrane region" description="Helical" evidence="9">
    <location>
        <begin position="185"/>
        <end position="207"/>
    </location>
</feature>
<evidence type="ECO:0000256" key="7">
    <source>
        <dbReference type="ARBA" id="ARBA00022989"/>
    </source>
</evidence>
<gene>
    <name evidence="10" type="primary">sstT_1</name>
    <name evidence="9" type="synonym">sstT</name>
    <name evidence="10" type="ORF">NCTC11009_01075</name>
</gene>
<dbReference type="GO" id="GO:0005886">
    <property type="term" value="C:plasma membrane"/>
    <property type="evidence" value="ECO:0007669"/>
    <property type="project" value="UniProtKB-SubCell"/>
</dbReference>
<evidence type="ECO:0000313" key="10">
    <source>
        <dbReference type="EMBL" id="SPY07862.1"/>
    </source>
</evidence>
<evidence type="ECO:0000256" key="5">
    <source>
        <dbReference type="ARBA" id="ARBA00022847"/>
    </source>
</evidence>
<organism evidence="10 11">
    <name type="scientific">Oligella urethralis</name>
    <dbReference type="NCBI Taxonomy" id="90245"/>
    <lineage>
        <taxon>Bacteria</taxon>
        <taxon>Pseudomonadati</taxon>
        <taxon>Pseudomonadota</taxon>
        <taxon>Betaproteobacteria</taxon>
        <taxon>Burkholderiales</taxon>
        <taxon>Alcaligenaceae</taxon>
        <taxon>Oligella</taxon>
    </lineage>
</organism>
<evidence type="ECO:0000256" key="1">
    <source>
        <dbReference type="ARBA" id="ARBA00004141"/>
    </source>
</evidence>
<evidence type="ECO:0000256" key="3">
    <source>
        <dbReference type="ARBA" id="ARBA00022475"/>
    </source>
</evidence>
<keyword evidence="5 9" id="KW-0769">Symport</keyword>
<keyword evidence="6 9" id="KW-0029">Amino-acid transport</keyword>
<dbReference type="GO" id="GO:0032329">
    <property type="term" value="P:serine transport"/>
    <property type="evidence" value="ECO:0007669"/>
    <property type="project" value="InterPro"/>
</dbReference>
<evidence type="ECO:0000256" key="6">
    <source>
        <dbReference type="ARBA" id="ARBA00022970"/>
    </source>
</evidence>
<keyword evidence="4 9" id="KW-0812">Transmembrane</keyword>
<keyword evidence="7 9" id="KW-1133">Transmembrane helix</keyword>
<dbReference type="EMBL" id="UATH01000001">
    <property type="protein sequence ID" value="SPY07862.1"/>
    <property type="molecule type" value="Genomic_DNA"/>
</dbReference>
<feature type="transmembrane region" description="Helical" evidence="9">
    <location>
        <begin position="213"/>
        <end position="238"/>
    </location>
</feature>
<comment type="subcellular location">
    <subcellularLocation>
        <location evidence="9">Cell membrane</location>
        <topology evidence="9">Multi-pass membrane protein</topology>
    </subcellularLocation>
    <subcellularLocation>
        <location evidence="1">Membrane</location>
        <topology evidence="1">Multi-pass membrane protein</topology>
    </subcellularLocation>
</comment>
<keyword evidence="2 9" id="KW-0813">Transport</keyword>
<feature type="transmembrane region" description="Helical" evidence="9">
    <location>
        <begin position="286"/>
        <end position="313"/>
    </location>
</feature>
<dbReference type="PANTHER" id="PTHR42865:SF8">
    <property type="entry name" value="SERINE_THREONINE TRANSPORTER SSTT"/>
    <property type="match status" value="1"/>
</dbReference>
<sequence>MKVNAFAAAFLRGSLVKQVVIGLILGAIIGVALPALALKMSLLGTLFVGALKSVAPILVFILVMSALASQTIDTSSNMRPIVVLYLIGTLAASLVGVAASFLFPTTLTLPNPESGVSDAPTGITEVLHTLLLKVVDNPVNALLSANYIGILTWAILFGFALRMVAPGTKAVVSDLALAMTKIVQWIIRLAPFGVFGIVASTVAATGLSSLLSYAKLVVVLVAAMAFVALVVNPIIVWFKIRQNPYPLVMQCLAESGLMAFFSRSSAANIPVNMDLAKKLGLRQETYSVSIPLGATINMAGAAITIAVLTLAAVHTLGIEVDIATAFLLSLLATVAACGASGVPGGSLLLIPMACSLFGVSNEIAAQVIAIGVTISVIQDSVETGLNSSTDVLFTAAADIAERRKA</sequence>
<feature type="transmembrane region" description="Helical" evidence="9">
    <location>
        <begin position="20"/>
        <end position="40"/>
    </location>
</feature>
<dbReference type="Gene3D" id="1.10.3860.10">
    <property type="entry name" value="Sodium:dicarboxylate symporter"/>
    <property type="match status" value="1"/>
</dbReference>
<evidence type="ECO:0000256" key="8">
    <source>
        <dbReference type="ARBA" id="ARBA00023136"/>
    </source>
</evidence>
<dbReference type="InterPro" id="IPR001991">
    <property type="entry name" value="Na-dicarboxylate_symporter"/>
</dbReference>
<evidence type="ECO:0000256" key="2">
    <source>
        <dbReference type="ARBA" id="ARBA00022448"/>
    </source>
</evidence>
<comment type="catalytic activity">
    <reaction evidence="9">
        <text>L-serine(in) + Na(+)(in) = L-serine(out) + Na(+)(out)</text>
        <dbReference type="Rhea" id="RHEA:29575"/>
        <dbReference type="ChEBI" id="CHEBI:29101"/>
        <dbReference type="ChEBI" id="CHEBI:33384"/>
    </reaction>
</comment>
<feature type="transmembrane region" description="Helical" evidence="9">
    <location>
        <begin position="325"/>
        <end position="350"/>
    </location>
</feature>
<feature type="transmembrane region" description="Helical" evidence="9">
    <location>
        <begin position="141"/>
        <end position="164"/>
    </location>
</feature>
<comment type="similarity">
    <text evidence="9">Belongs to the dicarboxylate/amino acid:cation symporter (DAACS) (TC 2.A.23) family.</text>
</comment>
<dbReference type="AlphaFoldDB" id="A0A2X1UL33"/>